<dbReference type="SUPFAM" id="SSF53756">
    <property type="entry name" value="UDP-Glycosyltransferase/glycogen phosphorylase"/>
    <property type="match status" value="1"/>
</dbReference>
<organism evidence="2 3">
    <name type="scientific">Centaurea solstitialis</name>
    <name type="common">yellow star-thistle</name>
    <dbReference type="NCBI Taxonomy" id="347529"/>
    <lineage>
        <taxon>Eukaryota</taxon>
        <taxon>Viridiplantae</taxon>
        <taxon>Streptophyta</taxon>
        <taxon>Embryophyta</taxon>
        <taxon>Tracheophyta</taxon>
        <taxon>Spermatophyta</taxon>
        <taxon>Magnoliopsida</taxon>
        <taxon>eudicotyledons</taxon>
        <taxon>Gunneridae</taxon>
        <taxon>Pentapetalae</taxon>
        <taxon>asterids</taxon>
        <taxon>campanulids</taxon>
        <taxon>Asterales</taxon>
        <taxon>Asteraceae</taxon>
        <taxon>Carduoideae</taxon>
        <taxon>Cardueae</taxon>
        <taxon>Centaureinae</taxon>
        <taxon>Centaurea</taxon>
    </lineage>
</organism>
<reference evidence="2" key="1">
    <citation type="submission" date="2023-03" db="EMBL/GenBank/DDBJ databases">
        <title>Chromosome-scale reference genome and RAD-based genetic map of yellow starthistle (Centaurea solstitialis) reveal putative structural variation and QTLs associated with invader traits.</title>
        <authorList>
            <person name="Reatini B."/>
            <person name="Cang F.A."/>
            <person name="Jiang Q."/>
            <person name="Mckibben M.T.W."/>
            <person name="Barker M.S."/>
            <person name="Rieseberg L.H."/>
            <person name="Dlugosch K.M."/>
        </authorList>
    </citation>
    <scope>NUCLEOTIDE SEQUENCE</scope>
    <source>
        <strain evidence="2">CAN-66</strain>
        <tissue evidence="2">Leaf</tissue>
    </source>
</reference>
<dbReference type="CDD" id="cd03784">
    <property type="entry name" value="GT1_Gtf-like"/>
    <property type="match status" value="1"/>
</dbReference>
<dbReference type="Proteomes" id="UP001172457">
    <property type="component" value="Chromosome 8"/>
</dbReference>
<dbReference type="GO" id="GO:0008194">
    <property type="term" value="F:UDP-glycosyltransferase activity"/>
    <property type="evidence" value="ECO:0007669"/>
    <property type="project" value="InterPro"/>
</dbReference>
<proteinExistence type="predicted"/>
<dbReference type="PANTHER" id="PTHR48045:SF31">
    <property type="entry name" value="UDP-GLYCOSYLTRANSFERASE 76B1-LIKE"/>
    <property type="match status" value="1"/>
</dbReference>
<dbReference type="Gene3D" id="3.40.50.2000">
    <property type="entry name" value="Glycogen Phosphorylase B"/>
    <property type="match status" value="2"/>
</dbReference>
<evidence type="ECO:0000313" key="3">
    <source>
        <dbReference type="Proteomes" id="UP001172457"/>
    </source>
</evidence>
<dbReference type="PANTHER" id="PTHR48045">
    <property type="entry name" value="UDP-GLYCOSYLTRANSFERASE 72B1"/>
    <property type="match status" value="1"/>
</dbReference>
<evidence type="ECO:0000313" key="2">
    <source>
        <dbReference type="EMBL" id="KAJ9537996.1"/>
    </source>
</evidence>
<dbReference type="EMBL" id="JARYMX010000008">
    <property type="protein sequence ID" value="KAJ9537996.1"/>
    <property type="molecule type" value="Genomic_DNA"/>
</dbReference>
<accession>A0AA38W7G3</accession>
<name>A0AA38W7G3_9ASTR</name>
<comment type="caution">
    <text evidence="2">The sequence shown here is derived from an EMBL/GenBank/DDBJ whole genome shotgun (WGS) entry which is preliminary data.</text>
</comment>
<keyword evidence="1" id="KW-0808">Transferase</keyword>
<evidence type="ECO:0000256" key="1">
    <source>
        <dbReference type="ARBA" id="ARBA00022679"/>
    </source>
</evidence>
<dbReference type="InterPro" id="IPR002213">
    <property type="entry name" value="UDP_glucos_trans"/>
</dbReference>
<keyword evidence="3" id="KW-1185">Reference proteome</keyword>
<protein>
    <submittedName>
        <fullName evidence="2">Uncharacterized protein</fullName>
    </submittedName>
</protein>
<gene>
    <name evidence="2" type="ORF">OSB04_030729</name>
</gene>
<sequence>MVYISFGSMVVLSQEQLTEMAFGVFNSRVSFLWVMRKGDTSFLWVMRKGDTSTGMKCGGLPEGFSEAGGERGIEVHWRLQTRVLSLPAVSCFVTHCRWNSTMEALSSGVPVVAFPQWGDQVTNAKGEAEDRVVGREEIKECLMEATGGVKAKEMKKNSLKWKKAAAEAVEEGGSSDLNIEEFVDEIRKIIRQST</sequence>
<dbReference type="AlphaFoldDB" id="A0AA38W7G3"/>
<dbReference type="Pfam" id="PF00201">
    <property type="entry name" value="UDPGT"/>
    <property type="match status" value="1"/>
</dbReference>